<dbReference type="Pfam" id="PF03308">
    <property type="entry name" value="MeaB"/>
    <property type="match status" value="1"/>
</dbReference>
<evidence type="ECO:0000313" key="3">
    <source>
        <dbReference type="Proteomes" id="UP001597171"/>
    </source>
</evidence>
<gene>
    <name evidence="2" type="primary">meaB</name>
    <name evidence="2" type="ORF">ACFQ4O_14195</name>
</gene>
<protein>
    <submittedName>
        <fullName evidence="2">Methylmalonyl Co-A mutase-associated GTPase MeaB</fullName>
        <ecNumber evidence="2">3.6.5.-</ecNumber>
    </submittedName>
</protein>
<dbReference type="GO" id="GO:0016787">
    <property type="term" value="F:hydrolase activity"/>
    <property type="evidence" value="ECO:0007669"/>
    <property type="project" value="UniProtKB-KW"/>
</dbReference>
<dbReference type="Gene3D" id="1.10.287.130">
    <property type="match status" value="1"/>
</dbReference>
<dbReference type="SUPFAM" id="SSF52540">
    <property type="entry name" value="P-loop containing nucleoside triphosphate hydrolases"/>
    <property type="match status" value="1"/>
</dbReference>
<dbReference type="PANTHER" id="PTHR23408:SF3">
    <property type="entry name" value="METHYLMALONIC ACIDURIA TYPE A PROTEIN, MITOCHONDRIAL"/>
    <property type="match status" value="1"/>
</dbReference>
<dbReference type="Gene3D" id="1.20.5.170">
    <property type="match status" value="1"/>
</dbReference>
<comment type="caution">
    <text evidence="2">The sequence shown here is derived from an EMBL/GenBank/DDBJ whole genome shotgun (WGS) entry which is preliminary data.</text>
</comment>
<sequence length="340" mass="35553">MTAPTSPVTATPTLRDAPDLAAFADRIRSGDRAALARAITFAESRRADRQAFARALVQELLPLTGKAIRVGVTGVPGVGKSTTIDTLGSRLTAAGHTVAVLAVDPSSTRTGGSILGDKTRMQRLAMDRRAYVRPSPSAGTLGGVAAKTRESMLLAEAAGFDVILVETVGIGQSETTVSDMTDVFLVLMLPGAGDELQGIKKGVLEIADIIAVNKADGDGASRAKAAAAEYAGALRILSGQGGAWTPEVLTVSGLADEGLDRLWARVEACRDARAKAGELARRRAAQQVRWMWTMVEARFRERLADDPRLAARVPTLEGDVASGALAPTVAADEIARVLGF</sequence>
<organism evidence="2 3">
    <name type="scientific">Methylopila musalis</name>
    <dbReference type="NCBI Taxonomy" id="1134781"/>
    <lineage>
        <taxon>Bacteria</taxon>
        <taxon>Pseudomonadati</taxon>
        <taxon>Pseudomonadota</taxon>
        <taxon>Alphaproteobacteria</taxon>
        <taxon>Hyphomicrobiales</taxon>
        <taxon>Methylopilaceae</taxon>
        <taxon>Methylopila</taxon>
    </lineage>
</organism>
<dbReference type="Proteomes" id="UP001597171">
    <property type="component" value="Unassembled WGS sequence"/>
</dbReference>
<accession>A0ABW3ZAD2</accession>
<evidence type="ECO:0000256" key="1">
    <source>
        <dbReference type="ARBA" id="ARBA00009625"/>
    </source>
</evidence>
<reference evidence="3" key="1">
    <citation type="journal article" date="2019" name="Int. J. Syst. Evol. Microbiol.">
        <title>The Global Catalogue of Microorganisms (GCM) 10K type strain sequencing project: providing services to taxonomists for standard genome sequencing and annotation.</title>
        <authorList>
            <consortium name="The Broad Institute Genomics Platform"/>
            <consortium name="The Broad Institute Genome Sequencing Center for Infectious Disease"/>
            <person name="Wu L."/>
            <person name="Ma J."/>
        </authorList>
    </citation>
    <scope>NUCLEOTIDE SEQUENCE [LARGE SCALE GENOMIC DNA]</scope>
    <source>
        <strain evidence="3">CCUG 61696</strain>
    </source>
</reference>
<name>A0ABW3ZAD2_9HYPH</name>
<dbReference type="InterPro" id="IPR005129">
    <property type="entry name" value="GTPase_ArgK"/>
</dbReference>
<dbReference type="EC" id="3.6.5.-" evidence="2"/>
<dbReference type="EMBL" id="JBHTMX010000174">
    <property type="protein sequence ID" value="MFD1333151.1"/>
    <property type="molecule type" value="Genomic_DNA"/>
</dbReference>
<proteinExistence type="inferred from homology"/>
<dbReference type="NCBIfam" id="TIGR00750">
    <property type="entry name" value="lao"/>
    <property type="match status" value="1"/>
</dbReference>
<dbReference type="RefSeq" id="WP_378776446.1">
    <property type="nucleotide sequence ID" value="NZ_JBHTMX010000174.1"/>
</dbReference>
<dbReference type="InterPro" id="IPR027417">
    <property type="entry name" value="P-loop_NTPase"/>
</dbReference>
<dbReference type="Gene3D" id="3.40.50.300">
    <property type="entry name" value="P-loop containing nucleotide triphosphate hydrolases"/>
    <property type="match status" value="1"/>
</dbReference>
<evidence type="ECO:0000313" key="2">
    <source>
        <dbReference type="EMBL" id="MFD1333151.1"/>
    </source>
</evidence>
<dbReference type="PANTHER" id="PTHR23408">
    <property type="entry name" value="METHYLMALONYL-COA MUTASE"/>
    <property type="match status" value="1"/>
</dbReference>
<comment type="similarity">
    <text evidence="1">Belongs to the SIMIBI class G3E GTPase family. ArgK/MeaB subfamily.</text>
</comment>
<keyword evidence="2" id="KW-0378">Hydrolase</keyword>
<keyword evidence="3" id="KW-1185">Reference proteome</keyword>
<dbReference type="NCBIfam" id="NF006958">
    <property type="entry name" value="PRK09435.1"/>
    <property type="match status" value="1"/>
</dbReference>
<dbReference type="CDD" id="cd03114">
    <property type="entry name" value="MMAA-like"/>
    <property type="match status" value="1"/>
</dbReference>